<reference evidence="8" key="1">
    <citation type="journal article" date="2020" name="Cell">
        <title>Large-Scale Comparative Analyses of Tick Genomes Elucidate Their Genetic Diversity and Vector Capacities.</title>
        <authorList>
            <consortium name="Tick Genome and Microbiome Consortium (TIGMIC)"/>
            <person name="Jia N."/>
            <person name="Wang J."/>
            <person name="Shi W."/>
            <person name="Du L."/>
            <person name="Sun Y."/>
            <person name="Zhan W."/>
            <person name="Jiang J.F."/>
            <person name="Wang Q."/>
            <person name="Zhang B."/>
            <person name="Ji P."/>
            <person name="Bell-Sakyi L."/>
            <person name="Cui X.M."/>
            <person name="Yuan T.T."/>
            <person name="Jiang B.G."/>
            <person name="Yang W.F."/>
            <person name="Lam T.T."/>
            <person name="Chang Q.C."/>
            <person name="Ding S.J."/>
            <person name="Wang X.J."/>
            <person name="Zhu J.G."/>
            <person name="Ruan X.D."/>
            <person name="Zhao L."/>
            <person name="Wei J.T."/>
            <person name="Ye R.Z."/>
            <person name="Que T.C."/>
            <person name="Du C.H."/>
            <person name="Zhou Y.H."/>
            <person name="Cheng J.X."/>
            <person name="Dai P.F."/>
            <person name="Guo W.B."/>
            <person name="Han X.H."/>
            <person name="Huang E.J."/>
            <person name="Li L.F."/>
            <person name="Wei W."/>
            <person name="Gao Y.C."/>
            <person name="Liu J.Z."/>
            <person name="Shao H.Z."/>
            <person name="Wang X."/>
            <person name="Wang C.C."/>
            <person name="Yang T.C."/>
            <person name="Huo Q.B."/>
            <person name="Li W."/>
            <person name="Chen H.Y."/>
            <person name="Chen S.E."/>
            <person name="Zhou L.G."/>
            <person name="Ni X.B."/>
            <person name="Tian J.H."/>
            <person name="Sheng Y."/>
            <person name="Liu T."/>
            <person name="Pan Y.S."/>
            <person name="Xia L.Y."/>
            <person name="Li J."/>
            <person name="Zhao F."/>
            <person name="Cao W.C."/>
        </authorList>
    </citation>
    <scope>NUCLEOTIDE SEQUENCE</scope>
    <source>
        <strain evidence="8">Rsan-2018</strain>
    </source>
</reference>
<evidence type="ECO:0000256" key="5">
    <source>
        <dbReference type="ARBA" id="ARBA00047935"/>
    </source>
</evidence>
<dbReference type="EMBL" id="JABSTV010001248">
    <property type="protein sequence ID" value="KAH7970104.1"/>
    <property type="molecule type" value="Genomic_DNA"/>
</dbReference>
<dbReference type="PANTHER" id="PTHR43347:SF3">
    <property type="entry name" value="ACYL-COA SYNTHETASE SHORT-CHAIN FAMILY MEMBER 3, MITOCHONDRIAL"/>
    <property type="match status" value="1"/>
</dbReference>
<comment type="similarity">
    <text evidence="1">Belongs to the ATP-dependent AMP-binding enzyme family.</text>
</comment>
<accession>A0A9D4Q820</accession>
<keyword evidence="9" id="KW-1185">Reference proteome</keyword>
<evidence type="ECO:0000259" key="6">
    <source>
        <dbReference type="Pfam" id="PF00501"/>
    </source>
</evidence>
<dbReference type="SUPFAM" id="SSF56801">
    <property type="entry name" value="Acetyl-CoA synthetase-like"/>
    <property type="match status" value="1"/>
</dbReference>
<reference evidence="8" key="2">
    <citation type="submission" date="2021-09" db="EMBL/GenBank/DDBJ databases">
        <authorList>
            <person name="Jia N."/>
            <person name="Wang J."/>
            <person name="Shi W."/>
            <person name="Du L."/>
            <person name="Sun Y."/>
            <person name="Zhan W."/>
            <person name="Jiang J."/>
            <person name="Wang Q."/>
            <person name="Zhang B."/>
            <person name="Ji P."/>
            <person name="Sakyi L.B."/>
            <person name="Cui X."/>
            <person name="Yuan T."/>
            <person name="Jiang B."/>
            <person name="Yang W."/>
            <person name="Lam T.T.-Y."/>
            <person name="Chang Q."/>
            <person name="Ding S."/>
            <person name="Wang X."/>
            <person name="Zhu J."/>
            <person name="Ruan X."/>
            <person name="Zhao L."/>
            <person name="Wei J."/>
            <person name="Que T."/>
            <person name="Du C."/>
            <person name="Cheng J."/>
            <person name="Dai P."/>
            <person name="Han X."/>
            <person name="Huang E."/>
            <person name="Gao Y."/>
            <person name="Liu J."/>
            <person name="Shao H."/>
            <person name="Ye R."/>
            <person name="Li L."/>
            <person name="Wei W."/>
            <person name="Wang X."/>
            <person name="Wang C."/>
            <person name="Huo Q."/>
            <person name="Li W."/>
            <person name="Guo W."/>
            <person name="Chen H."/>
            <person name="Chen S."/>
            <person name="Zhou L."/>
            <person name="Zhou L."/>
            <person name="Ni X."/>
            <person name="Tian J."/>
            <person name="Zhou Y."/>
            <person name="Sheng Y."/>
            <person name="Liu T."/>
            <person name="Pan Y."/>
            <person name="Xia L."/>
            <person name="Li J."/>
            <person name="Zhao F."/>
            <person name="Cao W."/>
        </authorList>
    </citation>
    <scope>NUCLEOTIDE SEQUENCE</scope>
    <source>
        <strain evidence="8">Rsan-2018</strain>
        <tissue evidence="8">Larvae</tissue>
    </source>
</reference>
<sequence>MLLLRRLLASRAHASLLWSPASWAAGRRHCHGRELTHKQWRGPRSRIIGAEYREAYQSASEEPDAFWPDVAKNLVWDRKWIRVIDDYNRPFTKWFPGGEISVCYNAVDRHVEAGKGDNVAIIYDSPVTNVIAKITYKELKDQVSRLAGVLKKWGIRKGDRVIIYMPMIPETIYAMLACSRIGAIHSLVFGGFAAKELAVRINHAQASADDISMTPGRDEVWQEAVDLAEPADCVPIEAMEPLYILYTSGTTGLPKAVVRPAGGHAVNLLYTLEKVYGVKDDDVWWAASDLGWVVGHSYICYAPLLKGITTVLYEDPEGQLGKKFPGKKLRHLFLAGERCDQETLRWAEHAFGVPTLDNWWQTVKVLLEDGLEAAPNQLGNVAIRLPMPPGSLSTLFRADDVFVVKYFEKYPGYYDTMDTGMLHKNGYVSIFSRSDDVINVAGHRLSTSQIEEVGVSHTSG</sequence>
<dbReference type="PROSITE" id="PS00455">
    <property type="entry name" value="AMP_BINDING"/>
    <property type="match status" value="1"/>
</dbReference>
<dbReference type="EC" id="6.2.1.1" evidence="2"/>
<dbReference type="InterPro" id="IPR020845">
    <property type="entry name" value="AMP-binding_CS"/>
</dbReference>
<evidence type="ECO:0000256" key="1">
    <source>
        <dbReference type="ARBA" id="ARBA00006432"/>
    </source>
</evidence>
<feature type="domain" description="AMP-dependent synthetase/ligase" evidence="6">
    <location>
        <begin position="113"/>
        <end position="315"/>
    </location>
</feature>
<dbReference type="VEuPathDB" id="VectorBase:RSAN_050919"/>
<evidence type="ECO:0000259" key="7">
    <source>
        <dbReference type="Pfam" id="PF16177"/>
    </source>
</evidence>
<evidence type="ECO:0000256" key="4">
    <source>
        <dbReference type="ARBA" id="ARBA00042755"/>
    </source>
</evidence>
<dbReference type="AlphaFoldDB" id="A0A9D4Q820"/>
<dbReference type="Pfam" id="PF00501">
    <property type="entry name" value="AMP-binding"/>
    <property type="match status" value="1"/>
</dbReference>
<evidence type="ECO:0000313" key="8">
    <source>
        <dbReference type="EMBL" id="KAH7970104.1"/>
    </source>
</evidence>
<dbReference type="Pfam" id="PF16177">
    <property type="entry name" value="ACAS_N"/>
    <property type="match status" value="1"/>
</dbReference>
<dbReference type="GO" id="GO:0005759">
    <property type="term" value="C:mitochondrial matrix"/>
    <property type="evidence" value="ECO:0007669"/>
    <property type="project" value="TreeGrafter"/>
</dbReference>
<name>A0A9D4Q820_RHISA</name>
<dbReference type="Gene3D" id="3.40.50.12780">
    <property type="entry name" value="N-terminal domain of ligase-like"/>
    <property type="match status" value="2"/>
</dbReference>
<gene>
    <name evidence="8" type="ORF">HPB52_024151</name>
</gene>
<dbReference type="GO" id="GO:0050218">
    <property type="term" value="F:propionate-CoA ligase activity"/>
    <property type="evidence" value="ECO:0007669"/>
    <property type="project" value="TreeGrafter"/>
</dbReference>
<proteinExistence type="inferred from homology"/>
<dbReference type="InterPro" id="IPR032387">
    <property type="entry name" value="ACAS_N"/>
</dbReference>
<evidence type="ECO:0000256" key="2">
    <source>
        <dbReference type="ARBA" id="ARBA00013275"/>
    </source>
</evidence>
<dbReference type="Proteomes" id="UP000821837">
    <property type="component" value="Unassembled WGS sequence"/>
</dbReference>
<dbReference type="InterPro" id="IPR000873">
    <property type="entry name" value="AMP-dep_synth/lig_dom"/>
</dbReference>
<dbReference type="PANTHER" id="PTHR43347">
    <property type="entry name" value="ACYL-COA SYNTHETASE"/>
    <property type="match status" value="1"/>
</dbReference>
<organism evidence="8 9">
    <name type="scientific">Rhipicephalus sanguineus</name>
    <name type="common">Brown dog tick</name>
    <name type="synonym">Ixodes sanguineus</name>
    <dbReference type="NCBI Taxonomy" id="34632"/>
    <lineage>
        <taxon>Eukaryota</taxon>
        <taxon>Metazoa</taxon>
        <taxon>Ecdysozoa</taxon>
        <taxon>Arthropoda</taxon>
        <taxon>Chelicerata</taxon>
        <taxon>Arachnida</taxon>
        <taxon>Acari</taxon>
        <taxon>Parasitiformes</taxon>
        <taxon>Ixodida</taxon>
        <taxon>Ixodoidea</taxon>
        <taxon>Ixodidae</taxon>
        <taxon>Rhipicephalinae</taxon>
        <taxon>Rhipicephalus</taxon>
        <taxon>Rhipicephalus</taxon>
    </lineage>
</organism>
<evidence type="ECO:0000256" key="3">
    <source>
        <dbReference type="ARBA" id="ARBA00040004"/>
    </source>
</evidence>
<dbReference type="GO" id="GO:0003987">
    <property type="term" value="F:acetate-CoA ligase activity"/>
    <property type="evidence" value="ECO:0007669"/>
    <property type="project" value="UniProtKB-EC"/>
</dbReference>
<dbReference type="InterPro" id="IPR042099">
    <property type="entry name" value="ANL_N_sf"/>
</dbReference>
<evidence type="ECO:0000313" key="9">
    <source>
        <dbReference type="Proteomes" id="UP000821837"/>
    </source>
</evidence>
<comment type="caution">
    <text evidence="8">The sequence shown here is derived from an EMBL/GenBank/DDBJ whole genome shotgun (WGS) entry which is preliminary data.</text>
</comment>
<protein>
    <recommendedName>
        <fullName evidence="3">Acyl-CoA synthetase short-chain family member 3, mitochondrial</fullName>
        <ecNumber evidence="2">6.2.1.1</ecNumber>
    </recommendedName>
    <alternativeName>
        <fullName evidence="4">Acetate--CoA ligase 3</fullName>
    </alternativeName>
</protein>
<feature type="domain" description="Acetyl-coenzyme A synthetase N-terminal" evidence="7">
    <location>
        <begin position="52"/>
        <end position="106"/>
    </location>
</feature>
<comment type="catalytic activity">
    <reaction evidence="5">
        <text>butanoate + ATP + CoA = butanoyl-CoA + AMP + diphosphate</text>
        <dbReference type="Rhea" id="RHEA:46172"/>
        <dbReference type="ChEBI" id="CHEBI:17968"/>
        <dbReference type="ChEBI" id="CHEBI:30616"/>
        <dbReference type="ChEBI" id="CHEBI:33019"/>
        <dbReference type="ChEBI" id="CHEBI:57287"/>
        <dbReference type="ChEBI" id="CHEBI:57371"/>
        <dbReference type="ChEBI" id="CHEBI:456215"/>
    </reaction>
    <physiologicalReaction direction="left-to-right" evidence="5">
        <dbReference type="Rhea" id="RHEA:46173"/>
    </physiologicalReaction>
</comment>